<organism evidence="2 3">
    <name type="scientific">Ehrlichia minasensis</name>
    <dbReference type="NCBI Taxonomy" id="1242993"/>
    <lineage>
        <taxon>Bacteria</taxon>
        <taxon>Pseudomonadati</taxon>
        <taxon>Pseudomonadota</taxon>
        <taxon>Alphaproteobacteria</taxon>
        <taxon>Rickettsiales</taxon>
        <taxon>Anaplasmataceae</taxon>
        <taxon>Ehrlichia</taxon>
    </lineage>
</organism>
<dbReference type="AlphaFoldDB" id="A0A4Q6I5N1"/>
<reference evidence="2 3" key="1">
    <citation type="submission" date="2018-06" db="EMBL/GenBank/DDBJ databases">
        <title>Complete Genome Sequence of Ehrlichia minasensis Isolated From Cattle.</title>
        <authorList>
            <person name="Aguiar D.M."/>
            <person name="Araujo J.P.A.Jr."/>
            <person name="Nakazato L."/>
            <person name="Bard E."/>
            <person name="Cabezas-Cruz A."/>
        </authorList>
    </citation>
    <scope>NUCLEOTIDE SEQUENCE [LARGE SCALE GENOMIC DNA]</scope>
    <source>
        <strain evidence="2 3">B11</strain>
    </source>
</reference>
<protein>
    <submittedName>
        <fullName evidence="2">Uncharacterized protein</fullName>
    </submittedName>
</protein>
<gene>
    <name evidence="2" type="ORF">DRF75_03940</name>
</gene>
<feature type="coiled-coil region" evidence="1">
    <location>
        <begin position="55"/>
        <end position="103"/>
    </location>
</feature>
<evidence type="ECO:0000313" key="2">
    <source>
        <dbReference type="EMBL" id="RZB12483.1"/>
    </source>
</evidence>
<evidence type="ECO:0000256" key="1">
    <source>
        <dbReference type="SAM" id="Coils"/>
    </source>
</evidence>
<keyword evidence="1" id="KW-0175">Coiled coil</keyword>
<dbReference type="Proteomes" id="UP000293377">
    <property type="component" value="Unassembled WGS sequence"/>
</dbReference>
<keyword evidence="3" id="KW-1185">Reference proteome</keyword>
<dbReference type="RefSeq" id="WP_129992688.1">
    <property type="nucleotide sequence ID" value="NZ_QOHL01000019.1"/>
</dbReference>
<accession>A0A4Q6I5N1</accession>
<comment type="caution">
    <text evidence="2">The sequence shown here is derived from an EMBL/GenBank/DDBJ whole genome shotgun (WGS) entry which is preliminary data.</text>
</comment>
<dbReference type="EMBL" id="QOHL01000019">
    <property type="protein sequence ID" value="RZB12483.1"/>
    <property type="molecule type" value="Genomic_DNA"/>
</dbReference>
<evidence type="ECO:0000313" key="3">
    <source>
        <dbReference type="Proteomes" id="UP000293377"/>
    </source>
</evidence>
<sequence length="232" mass="25983">MNKGLLIATILLALFVLFLLFALCLAYRKFKEYREQVNGLSTELLINERKSAVALKLLEKEKGTLENEVVKLQNEILSISSDLKRSEQKRVRAERSIDEVLSDHKKMYEAYAAVRTSSALRILSKNILSAVSDTGSGDPVEKMKNMCLMMTESVLNCSKKLIECHSAKARGEVIKDLRSKIQMFNNEIVLLSKQAMGISEEEFFSAEEDTPDSNIINASIAGCKDVDNRKAA</sequence>
<name>A0A4Q6I5N1_9RICK</name>
<proteinExistence type="predicted"/>